<protein>
    <recommendedName>
        <fullName evidence="3">NB-ARC domain-containing protein</fullName>
    </recommendedName>
</protein>
<proteinExistence type="predicted"/>
<dbReference type="PANTHER" id="PTHR33542">
    <property type="entry name" value="SIROHYDROCHLORIN FERROCHELATASE, CHLOROPLASTIC"/>
    <property type="match status" value="1"/>
</dbReference>
<dbReference type="InterPro" id="IPR002762">
    <property type="entry name" value="CbiX-like"/>
</dbReference>
<dbReference type="GO" id="GO:0043531">
    <property type="term" value="F:ADP binding"/>
    <property type="evidence" value="ECO:0007669"/>
    <property type="project" value="InterPro"/>
</dbReference>
<keyword evidence="2" id="KW-0456">Lyase</keyword>
<evidence type="ECO:0000259" key="3">
    <source>
        <dbReference type="Pfam" id="PF00931"/>
    </source>
</evidence>
<dbReference type="InterPro" id="IPR002182">
    <property type="entry name" value="NB-ARC"/>
</dbReference>
<dbReference type="SUPFAM" id="SSF52540">
    <property type="entry name" value="P-loop containing nucleoside triphosphate hydrolases"/>
    <property type="match status" value="1"/>
</dbReference>
<evidence type="ECO:0000256" key="1">
    <source>
        <dbReference type="ARBA" id="ARBA00022723"/>
    </source>
</evidence>
<dbReference type="EMBL" id="LR999451">
    <property type="protein sequence ID" value="CAE5959808.1"/>
    <property type="molecule type" value="Genomic_DNA"/>
</dbReference>
<dbReference type="InterPro" id="IPR050963">
    <property type="entry name" value="Sirohydro_Cobaltochel/CbiX"/>
</dbReference>
<dbReference type="PANTHER" id="PTHR33542:SF3">
    <property type="entry name" value="SIROHYDROCHLORIN FERROCHELATASE, CHLOROPLASTIC"/>
    <property type="match status" value="1"/>
</dbReference>
<organism evidence="4 5">
    <name type="scientific">Arabidopsis arenosa</name>
    <name type="common">Sand rock-cress</name>
    <name type="synonym">Cardaminopsis arenosa</name>
    <dbReference type="NCBI Taxonomy" id="38785"/>
    <lineage>
        <taxon>Eukaryota</taxon>
        <taxon>Viridiplantae</taxon>
        <taxon>Streptophyta</taxon>
        <taxon>Embryophyta</taxon>
        <taxon>Tracheophyta</taxon>
        <taxon>Spermatophyta</taxon>
        <taxon>Magnoliopsida</taxon>
        <taxon>eudicotyledons</taxon>
        <taxon>Gunneridae</taxon>
        <taxon>Pentapetalae</taxon>
        <taxon>rosids</taxon>
        <taxon>malvids</taxon>
        <taxon>Brassicales</taxon>
        <taxon>Brassicaceae</taxon>
        <taxon>Camelineae</taxon>
        <taxon>Arabidopsis</taxon>
    </lineage>
</organism>
<dbReference type="InterPro" id="IPR027417">
    <property type="entry name" value="P-loop_NTPase"/>
</dbReference>
<dbReference type="Proteomes" id="UP000682877">
    <property type="component" value="Chromosome 1"/>
</dbReference>
<reference evidence="4" key="1">
    <citation type="submission" date="2021-01" db="EMBL/GenBank/DDBJ databases">
        <authorList>
            <person name="Bezrukov I."/>
        </authorList>
    </citation>
    <scope>NUCLEOTIDE SEQUENCE</scope>
</reference>
<dbReference type="Pfam" id="PF01903">
    <property type="entry name" value="CbiX"/>
    <property type="match status" value="1"/>
</dbReference>
<evidence type="ECO:0000313" key="4">
    <source>
        <dbReference type="EMBL" id="CAE5959808.1"/>
    </source>
</evidence>
<accession>A0A8S1ZJ52</accession>
<dbReference type="Pfam" id="PF00931">
    <property type="entry name" value="NB-ARC"/>
    <property type="match status" value="1"/>
</dbReference>
<name>A0A8S1ZJ52_ARAAE</name>
<gene>
    <name evidence="4" type="ORF">AARE701A_LOCUS3298</name>
</gene>
<keyword evidence="1" id="KW-0479">Metal-binding</keyword>
<keyword evidence="5" id="KW-1185">Reference proteome</keyword>
<dbReference type="CDD" id="cd03416">
    <property type="entry name" value="CbiX_SirB_N"/>
    <property type="match status" value="1"/>
</dbReference>
<evidence type="ECO:0000313" key="5">
    <source>
        <dbReference type="Proteomes" id="UP000682877"/>
    </source>
</evidence>
<dbReference type="Gene3D" id="3.40.50.1400">
    <property type="match status" value="1"/>
</dbReference>
<evidence type="ECO:0000256" key="2">
    <source>
        <dbReference type="ARBA" id="ARBA00023239"/>
    </source>
</evidence>
<dbReference type="GO" id="GO:0016829">
    <property type="term" value="F:lyase activity"/>
    <property type="evidence" value="ECO:0007669"/>
    <property type="project" value="UniProtKB-KW"/>
</dbReference>
<dbReference type="AlphaFoldDB" id="A0A8S1ZJ52"/>
<sequence>MAKMTTTQSQFLMNLSHGLSSQRNLRADNRVSSSSCQITRKNRSWALPVSLKVEKFQLQRGRRRRGSPCFVGSFENQGLVKNGIGDADGIIIVDHGSRRRESNLMLEEFVKMFKGKTGYPIVEPAHMELAEPSIKDAFSLCVQQGAKRVVVSPFFLFPGRHWHKDIPSLTADAAKEFSGISYLITAPLGLHNLLMDVVNDRIQHCLSHVEGDADECLVCAGTNNVGSEIREITSKLSKIAASMLDYGIKEAMGREGLSLSDNQREQRQSFPFVVEHNLVGLEQSLEKLVNDLVSGDAWDCLKHVFPHETGSEIILTTRNKEVALYADPRGVFHEPQLLTCEESWELLEKISLSGREDIEPMLVKKLEEIGKQIVKAEQESFVQVIDSRDQDEAEAFLSLSTNTSRRISVQLHGGAEEHQIKRLSQNTDFEVVSSLSKVLKRLRGLTINVPCEPMLPPVDVTQLVSAFTDLSELELFLKLEKLPGEQSFSSDLGALLKLQNIAFYEI</sequence>
<feature type="domain" description="NB-ARC" evidence="3">
    <location>
        <begin position="289"/>
        <end position="352"/>
    </location>
</feature>
<dbReference type="SUPFAM" id="SSF53800">
    <property type="entry name" value="Chelatase"/>
    <property type="match status" value="1"/>
</dbReference>
<dbReference type="GO" id="GO:0046872">
    <property type="term" value="F:metal ion binding"/>
    <property type="evidence" value="ECO:0007669"/>
    <property type="project" value="UniProtKB-KW"/>
</dbReference>